<evidence type="ECO:0000313" key="5">
    <source>
        <dbReference type="EMBL" id="PAV25394.1"/>
    </source>
</evidence>
<dbReference type="PANTHER" id="PTHR35936">
    <property type="entry name" value="MEMBRANE-BOUND LYTIC MUREIN TRANSGLYCOSYLASE F"/>
    <property type="match status" value="1"/>
</dbReference>
<keyword evidence="3" id="KW-0472">Membrane</keyword>
<sequence length="311" mass="35959">MEFKARDCRLGVCAIESRTAATVPLRSLVSAHCRHIEPLCTSSDRQDGLAVGRSRLARFLPRRFLAVLFVGLLLPGWLSAEPASLIRMVTGSDYPPFADKAMPGQGIATELVRMVYRERNQPTKLTITPWNRALRDLKTGRADVAFPFVPSFERHREFLFSDPLFHVQSTMFRRHDDHAFPESLEALSDVRICRPTGYALIPQLRYRLQMDEIDWVRPQTMKSCFNMLRLDRVDMVPSNRRTGWYTIDHSGMDPSLFATWPVFEEETALYLVVSRDHPEARRVVREFNQTLRQVRETEAGRALINRYRSPH</sequence>
<protein>
    <recommendedName>
        <fullName evidence="4">Solute-binding protein family 3/N-terminal domain-containing protein</fullName>
    </recommendedName>
</protein>
<proteinExistence type="inferred from homology"/>
<organism evidence="5 6">
    <name type="scientific">Tamilnaduibacter salinus</name>
    <dbReference type="NCBI Taxonomy" id="1484056"/>
    <lineage>
        <taxon>Bacteria</taxon>
        <taxon>Pseudomonadati</taxon>
        <taxon>Pseudomonadota</taxon>
        <taxon>Gammaproteobacteria</taxon>
        <taxon>Pseudomonadales</taxon>
        <taxon>Marinobacteraceae</taxon>
        <taxon>Tamilnaduibacter</taxon>
    </lineage>
</organism>
<evidence type="ECO:0000256" key="1">
    <source>
        <dbReference type="ARBA" id="ARBA00010333"/>
    </source>
</evidence>
<feature type="domain" description="Solute-binding protein family 3/N-terminal" evidence="4">
    <location>
        <begin position="86"/>
        <end position="307"/>
    </location>
</feature>
<keyword evidence="3" id="KW-0812">Transmembrane</keyword>
<reference evidence="5 6" key="1">
    <citation type="submission" date="2017-07" db="EMBL/GenBank/DDBJ databases">
        <title>Tamlnaduibacter salinus (Mi-7) genome sequencing.</title>
        <authorList>
            <person name="Verma A."/>
            <person name="Krishnamurthi S."/>
        </authorList>
    </citation>
    <scope>NUCLEOTIDE SEQUENCE [LARGE SCALE GENOMIC DNA]</scope>
    <source>
        <strain evidence="5 6">Mi-7</strain>
    </source>
</reference>
<comment type="caution">
    <text evidence="5">The sequence shown here is derived from an EMBL/GenBank/DDBJ whole genome shotgun (WGS) entry which is preliminary data.</text>
</comment>
<dbReference type="OrthoDB" id="9768183at2"/>
<dbReference type="Proteomes" id="UP000218332">
    <property type="component" value="Unassembled WGS sequence"/>
</dbReference>
<dbReference type="EMBL" id="NMPM01000063">
    <property type="protein sequence ID" value="PAV25394.1"/>
    <property type="molecule type" value="Genomic_DNA"/>
</dbReference>
<comment type="similarity">
    <text evidence="1">Belongs to the bacterial solute-binding protein 3 family.</text>
</comment>
<feature type="transmembrane region" description="Helical" evidence="3">
    <location>
        <begin position="63"/>
        <end position="80"/>
    </location>
</feature>
<keyword evidence="6" id="KW-1185">Reference proteome</keyword>
<name>A0A2A2I280_9GAMM</name>
<evidence type="ECO:0000256" key="2">
    <source>
        <dbReference type="ARBA" id="ARBA00022729"/>
    </source>
</evidence>
<keyword evidence="2" id="KW-0732">Signal</keyword>
<evidence type="ECO:0000256" key="3">
    <source>
        <dbReference type="SAM" id="Phobius"/>
    </source>
</evidence>
<evidence type="ECO:0000313" key="6">
    <source>
        <dbReference type="Proteomes" id="UP000218332"/>
    </source>
</evidence>
<evidence type="ECO:0000259" key="4">
    <source>
        <dbReference type="Pfam" id="PF00497"/>
    </source>
</evidence>
<dbReference type="SUPFAM" id="SSF53850">
    <property type="entry name" value="Periplasmic binding protein-like II"/>
    <property type="match status" value="1"/>
</dbReference>
<dbReference type="PANTHER" id="PTHR35936:SF35">
    <property type="entry name" value="L-CYSTINE-BINDING PROTEIN TCYJ"/>
    <property type="match status" value="1"/>
</dbReference>
<dbReference type="Pfam" id="PF00497">
    <property type="entry name" value="SBP_bac_3"/>
    <property type="match status" value="1"/>
</dbReference>
<accession>A0A2A2I280</accession>
<gene>
    <name evidence="5" type="ORF">CF392_11205</name>
</gene>
<keyword evidence="3" id="KW-1133">Transmembrane helix</keyword>
<dbReference type="InterPro" id="IPR001638">
    <property type="entry name" value="Solute-binding_3/MltF_N"/>
</dbReference>
<dbReference type="AlphaFoldDB" id="A0A2A2I280"/>
<dbReference type="Gene3D" id="3.40.190.10">
    <property type="entry name" value="Periplasmic binding protein-like II"/>
    <property type="match status" value="2"/>
</dbReference>